<dbReference type="AlphaFoldDB" id="A0A023X483"/>
<protein>
    <recommendedName>
        <fullName evidence="5">ATP synthase I chain</fullName>
    </recommendedName>
</protein>
<evidence type="ECO:0000313" key="2">
    <source>
        <dbReference type="EMBL" id="AHY46869.1"/>
    </source>
</evidence>
<keyword evidence="1" id="KW-0472">Membrane</keyword>
<gene>
    <name evidence="2" type="ORF">RradSPS_1586</name>
    <name evidence="3" type="ORF">SIL72_09585</name>
</gene>
<reference evidence="3" key="2">
    <citation type="submission" date="2023-11" db="EMBL/GenBank/DDBJ databases">
        <title>MicrobeMod: A computational toolkit for identifying prokaryotic methylation and restriction-modification with nanopore sequencing.</title>
        <authorList>
            <person name="Crits-Christoph A."/>
            <person name="Kang S.C."/>
            <person name="Lee H."/>
            <person name="Ostrov N."/>
        </authorList>
    </citation>
    <scope>NUCLEOTIDE SEQUENCE</scope>
    <source>
        <strain evidence="3">ATCC 51242</strain>
    </source>
</reference>
<keyword evidence="1" id="KW-1133">Transmembrane helix</keyword>
<proteinExistence type="predicted"/>
<dbReference type="OrthoDB" id="10006551at2"/>
<dbReference type="RefSeq" id="WP_143533942.1">
    <property type="nucleotide sequence ID" value="NZ_CP007514.1"/>
</dbReference>
<name>A0A023X483_RUBRA</name>
<accession>A0A023X483</accession>
<evidence type="ECO:0000313" key="4">
    <source>
        <dbReference type="Proteomes" id="UP000025229"/>
    </source>
</evidence>
<dbReference type="EMBL" id="CP007514">
    <property type="protein sequence ID" value="AHY46869.1"/>
    <property type="molecule type" value="Genomic_DNA"/>
</dbReference>
<feature type="transmembrane region" description="Helical" evidence="1">
    <location>
        <begin position="12"/>
        <end position="31"/>
    </location>
</feature>
<evidence type="ECO:0000313" key="3">
    <source>
        <dbReference type="EMBL" id="MDX5894274.1"/>
    </source>
</evidence>
<organism evidence="2 4">
    <name type="scientific">Rubrobacter radiotolerans</name>
    <name type="common">Arthrobacter radiotolerans</name>
    <dbReference type="NCBI Taxonomy" id="42256"/>
    <lineage>
        <taxon>Bacteria</taxon>
        <taxon>Bacillati</taxon>
        <taxon>Actinomycetota</taxon>
        <taxon>Rubrobacteria</taxon>
        <taxon>Rubrobacterales</taxon>
        <taxon>Rubrobacteraceae</taxon>
        <taxon>Rubrobacter</taxon>
    </lineage>
</organism>
<dbReference type="HOGENOM" id="CLU_1659439_0_0_11"/>
<sequence>MSQPIGMAVRGAAAVIALSLPVAVAVALYLGRDGLVSFGYGVFVGLVAFSSIGVTVSLVLGKTTQLRVLAGAGVYVGRVLFAAAAVLVPAFAGWLAVLPMVGGLVLVYVVESVVLLFEAQRFMKRSAPWEWAREREATDGRGVEVPVGEVGQVEQRRAS</sequence>
<dbReference type="Proteomes" id="UP001281130">
    <property type="component" value="Unassembled WGS sequence"/>
</dbReference>
<feature type="transmembrane region" description="Helical" evidence="1">
    <location>
        <begin position="68"/>
        <end position="88"/>
    </location>
</feature>
<dbReference type="KEGG" id="rrd:RradSPS_1586"/>
<reference evidence="2 4" key="1">
    <citation type="submission" date="2014-03" db="EMBL/GenBank/DDBJ databases">
        <title>Complete genome sequence of the Radio-Resistant Rubrobacter radiotolerans RSPS-4.</title>
        <authorList>
            <person name="Egas C.C."/>
            <person name="Barroso C.C."/>
            <person name="Froufe H.J.C."/>
            <person name="Pacheco J.J."/>
            <person name="Albuquerque L.L."/>
            <person name="da Costa M.M.S."/>
        </authorList>
    </citation>
    <scope>NUCLEOTIDE SEQUENCE [LARGE SCALE GENOMIC DNA]</scope>
    <source>
        <strain evidence="2 4">RSPS-4</strain>
    </source>
</reference>
<keyword evidence="1" id="KW-0812">Transmembrane</keyword>
<dbReference type="STRING" id="42256.RradSPS_1586"/>
<keyword evidence="4" id="KW-1185">Reference proteome</keyword>
<evidence type="ECO:0008006" key="5">
    <source>
        <dbReference type="Google" id="ProtNLM"/>
    </source>
</evidence>
<dbReference type="EMBL" id="JAWXXX010000001">
    <property type="protein sequence ID" value="MDX5894274.1"/>
    <property type="molecule type" value="Genomic_DNA"/>
</dbReference>
<feature type="transmembrane region" description="Helical" evidence="1">
    <location>
        <begin position="37"/>
        <end position="61"/>
    </location>
</feature>
<evidence type="ECO:0000256" key="1">
    <source>
        <dbReference type="SAM" id="Phobius"/>
    </source>
</evidence>
<dbReference type="Proteomes" id="UP000025229">
    <property type="component" value="Chromosome"/>
</dbReference>
<feature type="transmembrane region" description="Helical" evidence="1">
    <location>
        <begin position="94"/>
        <end position="117"/>
    </location>
</feature>